<dbReference type="AlphaFoldDB" id="A0A0J1CMZ1"/>
<feature type="binding site" description="covalent" evidence="9">
    <location>
        <position position="209"/>
    </location>
    <ligand>
        <name>heme c</name>
        <dbReference type="ChEBI" id="CHEBI:61717"/>
        <label>2</label>
    </ligand>
</feature>
<evidence type="ECO:0000256" key="3">
    <source>
        <dbReference type="ARBA" id="ARBA00022617"/>
    </source>
</evidence>
<dbReference type="GO" id="GO:0020037">
    <property type="term" value="F:heme binding"/>
    <property type="evidence" value="ECO:0007669"/>
    <property type="project" value="InterPro"/>
</dbReference>
<dbReference type="InterPro" id="IPR051459">
    <property type="entry name" value="Cytochrome_c-type_DH"/>
</dbReference>
<keyword evidence="5 11" id="KW-0732">Signal</keyword>
<comment type="subcellular location">
    <subcellularLocation>
        <location evidence="1">Cell membrane</location>
    </subcellularLocation>
</comment>
<evidence type="ECO:0000256" key="6">
    <source>
        <dbReference type="ARBA" id="ARBA00022737"/>
    </source>
</evidence>
<evidence type="ECO:0000256" key="2">
    <source>
        <dbReference type="ARBA" id="ARBA00022475"/>
    </source>
</evidence>
<keyword evidence="8" id="KW-0472">Membrane</keyword>
<dbReference type="PIRSF" id="PIRSF000018">
    <property type="entry name" value="Mb_ADH_cyt_c"/>
    <property type="match status" value="1"/>
</dbReference>
<feature type="signal peptide" evidence="11">
    <location>
        <begin position="1"/>
        <end position="36"/>
    </location>
</feature>
<accession>A0A0J1CMZ1</accession>
<feature type="binding site" description="axial binding residue" evidence="10">
    <location>
        <position position="63"/>
    </location>
    <ligand>
        <name>heme c</name>
        <dbReference type="ChEBI" id="CHEBI:61717"/>
        <label>1</label>
    </ligand>
    <ligandPart>
        <name>Fe</name>
        <dbReference type="ChEBI" id="CHEBI:18248"/>
    </ligandPart>
</feature>
<dbReference type="EMBL" id="AEJF01000204">
    <property type="protein sequence ID" value="KLU21776.1"/>
    <property type="molecule type" value="Genomic_DNA"/>
</dbReference>
<feature type="binding site" description="covalent" evidence="9">
    <location>
        <position position="62"/>
    </location>
    <ligand>
        <name>heme c</name>
        <dbReference type="ChEBI" id="CHEBI:61717"/>
        <label>1</label>
    </ligand>
</feature>
<feature type="domain" description="Cytochrome c" evidence="12">
    <location>
        <begin position="45"/>
        <end position="148"/>
    </location>
</feature>
<dbReference type="InterPro" id="IPR014353">
    <property type="entry name" value="Membr-bd_ADH_cyt_c"/>
</dbReference>
<feature type="binding site" description="covalent" evidence="9">
    <location>
        <position position="339"/>
    </location>
    <ligand>
        <name>heme c</name>
        <dbReference type="ChEBI" id="CHEBI:61717"/>
        <label>3</label>
    </ligand>
</feature>
<feature type="binding site" description="covalent" evidence="9">
    <location>
        <position position="342"/>
    </location>
    <ligand>
        <name>heme c</name>
        <dbReference type="ChEBI" id="CHEBI:61717"/>
        <label>3</label>
    </ligand>
</feature>
<evidence type="ECO:0000256" key="5">
    <source>
        <dbReference type="ARBA" id="ARBA00022729"/>
    </source>
</evidence>
<dbReference type="GO" id="GO:0016614">
    <property type="term" value="F:oxidoreductase activity, acting on CH-OH group of donors"/>
    <property type="evidence" value="ECO:0007669"/>
    <property type="project" value="InterPro"/>
</dbReference>
<evidence type="ECO:0000313" key="14">
    <source>
        <dbReference type="Proteomes" id="UP000035963"/>
    </source>
</evidence>
<keyword evidence="6" id="KW-0677">Repeat</keyword>
<feature type="binding site" description="axial binding residue" evidence="10">
    <location>
        <position position="343"/>
    </location>
    <ligand>
        <name>heme c</name>
        <dbReference type="ChEBI" id="CHEBI:61717"/>
        <label>3</label>
    </ligand>
    <ligandPart>
        <name>Fe</name>
        <dbReference type="ChEBI" id="CHEBI:18248"/>
    </ligandPart>
</feature>
<evidence type="ECO:0000256" key="9">
    <source>
        <dbReference type="PIRSR" id="PIRSR000018-50"/>
    </source>
</evidence>
<proteinExistence type="predicted"/>
<evidence type="ECO:0000256" key="8">
    <source>
        <dbReference type="ARBA" id="ARBA00023136"/>
    </source>
</evidence>
<gene>
    <name evidence="13" type="ORF">EOS_34135</name>
</gene>
<evidence type="ECO:0000256" key="10">
    <source>
        <dbReference type="PIRSR" id="PIRSR000018-51"/>
    </source>
</evidence>
<dbReference type="PATRIC" id="fig|908627.4.peg.7638"/>
<evidence type="ECO:0000256" key="7">
    <source>
        <dbReference type="ARBA" id="ARBA00023004"/>
    </source>
</evidence>
<dbReference type="PROSITE" id="PS51007">
    <property type="entry name" value="CYTC"/>
    <property type="match status" value="3"/>
</dbReference>
<dbReference type="InterPro" id="IPR036909">
    <property type="entry name" value="Cyt_c-like_dom_sf"/>
</dbReference>
<keyword evidence="7 10" id="KW-0408">Iron</keyword>
<dbReference type="PANTHER" id="PTHR35008:SF8">
    <property type="entry name" value="ALCOHOL DEHYDROGENASE CYTOCHROME C SUBUNIT"/>
    <property type="match status" value="1"/>
</dbReference>
<dbReference type="GO" id="GO:0009055">
    <property type="term" value="F:electron transfer activity"/>
    <property type="evidence" value="ECO:0007669"/>
    <property type="project" value="InterPro"/>
</dbReference>
<organism evidence="13 14">
    <name type="scientific">Caballeronia mineralivorans PML1(12)</name>
    <dbReference type="NCBI Taxonomy" id="908627"/>
    <lineage>
        <taxon>Bacteria</taxon>
        <taxon>Pseudomonadati</taxon>
        <taxon>Pseudomonadota</taxon>
        <taxon>Betaproteobacteria</taxon>
        <taxon>Burkholderiales</taxon>
        <taxon>Burkholderiaceae</taxon>
        <taxon>Caballeronia</taxon>
    </lineage>
</organism>
<keyword evidence="3 9" id="KW-0349">Heme</keyword>
<evidence type="ECO:0000256" key="1">
    <source>
        <dbReference type="ARBA" id="ARBA00004236"/>
    </source>
</evidence>
<dbReference type="OrthoDB" id="9809720at2"/>
<protein>
    <submittedName>
        <fullName evidence="13">Alcohol dehydrogenase</fullName>
    </submittedName>
</protein>
<feature type="domain" description="Cytochrome c" evidence="12">
    <location>
        <begin position="326"/>
        <end position="416"/>
    </location>
</feature>
<keyword evidence="4 10" id="KW-0479">Metal-binding</keyword>
<dbReference type="SUPFAM" id="SSF46626">
    <property type="entry name" value="Cytochrome c"/>
    <property type="match status" value="3"/>
</dbReference>
<name>A0A0J1CMZ1_9BURK</name>
<keyword evidence="2" id="KW-1003">Cell membrane</keyword>
<comment type="cofactor">
    <cofactor evidence="9">
        <name>heme c</name>
        <dbReference type="ChEBI" id="CHEBI:61717"/>
    </cofactor>
    <text evidence="9">Binds 3 heme c groups covalently per subunit.</text>
</comment>
<dbReference type="Pfam" id="PF13442">
    <property type="entry name" value="Cytochrome_CBB3"/>
    <property type="match status" value="1"/>
</dbReference>
<dbReference type="PANTHER" id="PTHR35008">
    <property type="entry name" value="BLL4482 PROTEIN-RELATED"/>
    <property type="match status" value="1"/>
</dbReference>
<dbReference type="Pfam" id="PF00034">
    <property type="entry name" value="Cytochrom_C"/>
    <property type="match status" value="1"/>
</dbReference>
<reference evidence="13 14" key="1">
    <citation type="journal article" date="2015" name="Genome Announc.">
        <title>Draft Genome Sequence of Burkholderia sp. Strain PML1(12), an Ectomycorrhizosphere-Inhabiting Bacterium with Effective Mineral-Weathering Ability.</title>
        <authorList>
            <person name="Uroz S."/>
            <person name="Oger P."/>
        </authorList>
    </citation>
    <scope>NUCLEOTIDE SEQUENCE [LARGE SCALE GENOMIC DNA]</scope>
    <source>
        <strain evidence="14">PML1(12)</strain>
    </source>
</reference>
<dbReference type="InterPro" id="IPR009056">
    <property type="entry name" value="Cyt_c-like_dom"/>
</dbReference>
<feature type="chain" id="PRO_5005248953" evidence="11">
    <location>
        <begin position="37"/>
        <end position="437"/>
    </location>
</feature>
<sequence>MRGMIMKRSTLATGVSRFASIAVGAALLALSVSASAVPAAKTDANLIARGGYLAKAGDCIACHTAARGKPFSGGLPMNTPMGRIYSTNITPDNGTGIGRYSEADFAAAMRKGVAQDGHNLYPAMPYPSFARTSDADIHALYAYFMYGVQPVSQPNRKPDIPWPLNARWPLKFWNLLFVDDAPYQEVPAKDVQWNRGAYLVQTLGHCGACHTARGLAFQETALNERGVAFLGGSALDGWFASNLTGDSNTGLGRWSEEDVALFLKTGANGHATAFGPMTDVINHSTQYLSDADRAAIARYLKSLGSTRGAGAPYDGSTTGAMAPAMTGGHPGAATYTTYCLHCHGVTGQGYAPLLAPLAGNPNVLEDDPSSLINVVLNGADALTIQGVPAPYPMPAYRGTLSDQEVADVVTYIRHSWGSGQTEPVSAYRVRGLREAAH</sequence>
<comment type="caution">
    <text evidence="13">The sequence shown here is derived from an EMBL/GenBank/DDBJ whole genome shotgun (WGS) entry which is preliminary data.</text>
</comment>
<feature type="binding site" description="covalent" evidence="9">
    <location>
        <position position="206"/>
    </location>
    <ligand>
        <name>heme c</name>
        <dbReference type="ChEBI" id="CHEBI:61717"/>
        <label>2</label>
    </ligand>
</feature>
<dbReference type="Gene3D" id="1.10.760.10">
    <property type="entry name" value="Cytochrome c-like domain"/>
    <property type="match status" value="3"/>
</dbReference>
<evidence type="ECO:0000259" key="12">
    <source>
        <dbReference type="PROSITE" id="PS51007"/>
    </source>
</evidence>
<dbReference type="GO" id="GO:0005506">
    <property type="term" value="F:iron ion binding"/>
    <property type="evidence" value="ECO:0007669"/>
    <property type="project" value="InterPro"/>
</dbReference>
<dbReference type="Proteomes" id="UP000035963">
    <property type="component" value="Unassembled WGS sequence"/>
</dbReference>
<feature type="binding site" description="covalent" evidence="9">
    <location>
        <position position="59"/>
    </location>
    <ligand>
        <name>heme c</name>
        <dbReference type="ChEBI" id="CHEBI:61717"/>
        <label>1</label>
    </ligand>
</feature>
<feature type="domain" description="Cytochrome c" evidence="12">
    <location>
        <begin position="191"/>
        <end position="304"/>
    </location>
</feature>
<dbReference type="GO" id="GO:0005886">
    <property type="term" value="C:plasma membrane"/>
    <property type="evidence" value="ECO:0007669"/>
    <property type="project" value="UniProtKB-SubCell"/>
</dbReference>
<evidence type="ECO:0000256" key="11">
    <source>
        <dbReference type="SAM" id="SignalP"/>
    </source>
</evidence>
<feature type="binding site" description="axial binding residue" evidence="10">
    <location>
        <position position="210"/>
    </location>
    <ligand>
        <name>heme c</name>
        <dbReference type="ChEBI" id="CHEBI:61717"/>
        <label>2</label>
    </ligand>
    <ligandPart>
        <name>Fe</name>
        <dbReference type="ChEBI" id="CHEBI:18248"/>
    </ligandPart>
</feature>
<evidence type="ECO:0000313" key="13">
    <source>
        <dbReference type="EMBL" id="KLU21776.1"/>
    </source>
</evidence>
<keyword evidence="14" id="KW-1185">Reference proteome</keyword>
<evidence type="ECO:0000256" key="4">
    <source>
        <dbReference type="ARBA" id="ARBA00022723"/>
    </source>
</evidence>